<dbReference type="InterPro" id="IPR052728">
    <property type="entry name" value="O2_lipid_transport_reg"/>
</dbReference>
<dbReference type="AlphaFoldDB" id="A0A9J6BZE1"/>
<evidence type="ECO:0000256" key="1">
    <source>
        <dbReference type="SAM" id="Phobius"/>
    </source>
</evidence>
<keyword evidence="3" id="KW-1185">Reference proteome</keyword>
<dbReference type="PANTHER" id="PTHR11161:SF0">
    <property type="entry name" value="O-ACYLTRANSFERASE LIKE PROTEIN"/>
    <property type="match status" value="1"/>
</dbReference>
<protein>
    <submittedName>
        <fullName evidence="2">Uncharacterized protein</fullName>
    </submittedName>
</protein>
<proteinExistence type="predicted"/>
<dbReference type="PANTHER" id="PTHR11161">
    <property type="entry name" value="O-ACYLTRANSFERASE"/>
    <property type="match status" value="1"/>
</dbReference>
<keyword evidence="1" id="KW-1133">Transmembrane helix</keyword>
<dbReference type="OrthoDB" id="10026250at2759"/>
<feature type="transmembrane region" description="Helical" evidence="1">
    <location>
        <begin position="246"/>
        <end position="265"/>
    </location>
</feature>
<keyword evidence="1" id="KW-0812">Transmembrane</keyword>
<comment type="caution">
    <text evidence="2">The sequence shown here is derived from an EMBL/GenBank/DDBJ whole genome shotgun (WGS) entry which is preliminary data.</text>
</comment>
<dbReference type="EMBL" id="JADBJN010000002">
    <property type="protein sequence ID" value="KAG5675345.1"/>
    <property type="molecule type" value="Genomic_DNA"/>
</dbReference>
<name>A0A9J6BZE1_POLVA</name>
<evidence type="ECO:0000313" key="2">
    <source>
        <dbReference type="EMBL" id="KAG5675345.1"/>
    </source>
</evidence>
<dbReference type="Proteomes" id="UP001107558">
    <property type="component" value="Chromosome 2"/>
</dbReference>
<sequence length="285" mass="33345">MDHRFTGAICIPESCTAENVRQIMKEVFKGTDFVQAEDYEQKNYCVKKNPTFEFDFLRIISIFCFLTITILVIIDTILTNSTSELFIAKFFQCFSIRRNFQTLKDFSITESTITCINGIKAISVLEIFIFHSFSFKLNFPFNDGKEFQTLLNEKEAAQKIVGRTLLNSKKFNFWKFLIQRYMRLTLLTLFLICYDVVTYSLFKLFPKPYVHGDHSIIDDCKNYWWTKALNIQTNVNPQHMCIPPSWFASVLFQLILIAALIHLIIRNFSKTKVFIIYGHLLVCAT</sequence>
<organism evidence="2 3">
    <name type="scientific">Polypedilum vanderplanki</name>
    <name type="common">Sleeping chironomid midge</name>
    <dbReference type="NCBI Taxonomy" id="319348"/>
    <lineage>
        <taxon>Eukaryota</taxon>
        <taxon>Metazoa</taxon>
        <taxon>Ecdysozoa</taxon>
        <taxon>Arthropoda</taxon>
        <taxon>Hexapoda</taxon>
        <taxon>Insecta</taxon>
        <taxon>Pterygota</taxon>
        <taxon>Neoptera</taxon>
        <taxon>Endopterygota</taxon>
        <taxon>Diptera</taxon>
        <taxon>Nematocera</taxon>
        <taxon>Chironomoidea</taxon>
        <taxon>Chironomidae</taxon>
        <taxon>Chironominae</taxon>
        <taxon>Polypedilum</taxon>
        <taxon>Polypedilum</taxon>
    </lineage>
</organism>
<feature type="transmembrane region" description="Helical" evidence="1">
    <location>
        <begin position="56"/>
        <end position="78"/>
    </location>
</feature>
<gene>
    <name evidence="2" type="ORF">PVAND_005255</name>
</gene>
<reference evidence="2" key="1">
    <citation type="submission" date="2021-03" db="EMBL/GenBank/DDBJ databases">
        <title>Chromosome level genome of the anhydrobiotic midge Polypedilum vanderplanki.</title>
        <authorList>
            <person name="Yoshida Y."/>
            <person name="Kikawada T."/>
            <person name="Gusev O."/>
        </authorList>
    </citation>
    <scope>NUCLEOTIDE SEQUENCE</scope>
    <source>
        <strain evidence="2">NIAS01</strain>
        <tissue evidence="2">Whole body or cell culture</tissue>
    </source>
</reference>
<feature type="transmembrane region" description="Helical" evidence="1">
    <location>
        <begin position="184"/>
        <end position="202"/>
    </location>
</feature>
<evidence type="ECO:0000313" key="3">
    <source>
        <dbReference type="Proteomes" id="UP001107558"/>
    </source>
</evidence>
<accession>A0A9J6BZE1</accession>
<keyword evidence="1" id="KW-0472">Membrane</keyword>